<dbReference type="GeneID" id="104721108"/>
<keyword evidence="4" id="KW-1185">Reference proteome</keyword>
<keyword evidence="1" id="KW-0805">Transcription regulation</keyword>
<dbReference type="InterPro" id="IPR013150">
    <property type="entry name" value="TFIIB_cyclin"/>
</dbReference>
<gene>
    <name evidence="5" type="primary">LOC104721108</name>
</gene>
<dbReference type="CDD" id="cd20550">
    <property type="entry name" value="CYCLIN_TFIIB_archaea_like_rpt2"/>
    <property type="match status" value="1"/>
</dbReference>
<dbReference type="SMART" id="SM00385">
    <property type="entry name" value="CYCLIN"/>
    <property type="match status" value="2"/>
</dbReference>
<reference evidence="5" key="2">
    <citation type="submission" date="2025-08" db="UniProtKB">
        <authorList>
            <consortium name="RefSeq"/>
        </authorList>
    </citation>
    <scope>IDENTIFICATION</scope>
    <source>
        <tissue evidence="5">Leaf</tissue>
    </source>
</reference>
<dbReference type="InterPro" id="IPR036915">
    <property type="entry name" value="Cyclin-like_sf"/>
</dbReference>
<reference evidence="4" key="1">
    <citation type="journal article" date="2014" name="Nat. Commun.">
        <title>The emerging biofuel crop Camelina sativa retains a highly undifferentiated hexaploid genome structure.</title>
        <authorList>
            <person name="Kagale S."/>
            <person name="Koh C."/>
            <person name="Nixon J."/>
            <person name="Bollina V."/>
            <person name="Clarke W.E."/>
            <person name="Tuteja R."/>
            <person name="Spillane C."/>
            <person name="Robinson S.J."/>
            <person name="Links M.G."/>
            <person name="Clarke C."/>
            <person name="Higgins E.E."/>
            <person name="Huebert T."/>
            <person name="Sharpe A.G."/>
            <person name="Parkin I.A."/>
        </authorList>
    </citation>
    <scope>NUCLEOTIDE SEQUENCE [LARGE SCALE GENOMIC DNA]</scope>
    <source>
        <strain evidence="4">cv. DH55</strain>
    </source>
</reference>
<accession>A0ABM0U811</accession>
<feature type="domain" description="Cyclin-like" evidence="3">
    <location>
        <begin position="138"/>
        <end position="219"/>
    </location>
</feature>
<sequence length="372" mass="40976">MKCPYCSSAQGRCATTSSGKSITECSSCGRVVEERQTQNHHLFHLRAQDTPLCLVTSDLQKAAQPSPEDEEDPFEPTGFITAFSTWSLEPSPIFARSSLSFSGHLAELERTLELASSTSNSTNSNSSTVVVDNLRAYMQIIDVASILGLDSDISEHAFQLFRDCCSATCLRNRSVEALATACLVQAIREAQEPRTLQEISIAANVQQKEIGKYIKILGEALQLSQPINSNSISVHMPRFCTLLQLNKSAQELATHIGEVVINKCFCTRRNPISISAAAIYLACQLEDKRKTQAEICKITGLTERKHFPQPQYPQPAQQLLEPRINLNQVLRTETSHLSNQSKLLIIPTNNPKAKKISSQNSDSLGCLELPVS</sequence>
<protein>
    <submittedName>
        <fullName evidence="5">Plant-specific TFIIB-related protein 1 isoform X2</fullName>
    </submittedName>
</protein>
<proteinExistence type="predicted"/>
<evidence type="ECO:0000256" key="2">
    <source>
        <dbReference type="ARBA" id="ARBA00023163"/>
    </source>
</evidence>
<dbReference type="Pfam" id="PF00382">
    <property type="entry name" value="TFIIB"/>
    <property type="match status" value="2"/>
</dbReference>
<dbReference type="SUPFAM" id="SSF47954">
    <property type="entry name" value="Cyclin-like"/>
    <property type="match status" value="2"/>
</dbReference>
<feature type="domain" description="Cyclin-like" evidence="3">
    <location>
        <begin position="234"/>
        <end position="346"/>
    </location>
</feature>
<evidence type="ECO:0000256" key="1">
    <source>
        <dbReference type="ARBA" id="ARBA00023015"/>
    </source>
</evidence>
<dbReference type="PANTHER" id="PTHR11618:SF13">
    <property type="entry name" value="TRANSCRIPTION INITIATION FACTOR IIB"/>
    <property type="match status" value="1"/>
</dbReference>
<dbReference type="RefSeq" id="XP_010437323.1">
    <property type="nucleotide sequence ID" value="XM_010439021.1"/>
</dbReference>
<dbReference type="InterPro" id="IPR000812">
    <property type="entry name" value="TFIIB"/>
</dbReference>
<name>A0ABM0U811_CAMSA</name>
<dbReference type="Proteomes" id="UP000694864">
    <property type="component" value="Chromosome 11"/>
</dbReference>
<evidence type="ECO:0000313" key="4">
    <source>
        <dbReference type="Proteomes" id="UP000694864"/>
    </source>
</evidence>
<dbReference type="Gene3D" id="1.10.472.10">
    <property type="entry name" value="Cyclin-like"/>
    <property type="match status" value="2"/>
</dbReference>
<evidence type="ECO:0000313" key="5">
    <source>
        <dbReference type="RefSeq" id="XP_010437323.1"/>
    </source>
</evidence>
<organism evidence="4 5">
    <name type="scientific">Camelina sativa</name>
    <name type="common">False flax</name>
    <name type="synonym">Myagrum sativum</name>
    <dbReference type="NCBI Taxonomy" id="90675"/>
    <lineage>
        <taxon>Eukaryota</taxon>
        <taxon>Viridiplantae</taxon>
        <taxon>Streptophyta</taxon>
        <taxon>Embryophyta</taxon>
        <taxon>Tracheophyta</taxon>
        <taxon>Spermatophyta</taxon>
        <taxon>Magnoliopsida</taxon>
        <taxon>eudicotyledons</taxon>
        <taxon>Gunneridae</taxon>
        <taxon>Pentapetalae</taxon>
        <taxon>rosids</taxon>
        <taxon>malvids</taxon>
        <taxon>Brassicales</taxon>
        <taxon>Brassicaceae</taxon>
        <taxon>Camelineae</taxon>
        <taxon>Camelina</taxon>
    </lineage>
</organism>
<dbReference type="PRINTS" id="PR00685">
    <property type="entry name" value="TIFACTORIIB"/>
</dbReference>
<dbReference type="InterPro" id="IPR013763">
    <property type="entry name" value="Cyclin-like_dom"/>
</dbReference>
<dbReference type="PANTHER" id="PTHR11618">
    <property type="entry name" value="TRANSCRIPTION INITIATION FACTOR IIB-RELATED"/>
    <property type="match status" value="1"/>
</dbReference>
<evidence type="ECO:0000259" key="3">
    <source>
        <dbReference type="SMART" id="SM00385"/>
    </source>
</evidence>
<keyword evidence="2" id="KW-0804">Transcription</keyword>